<dbReference type="EMBL" id="JABSTR010000001">
    <property type="protein sequence ID" value="KAH9361179.1"/>
    <property type="molecule type" value="Genomic_DNA"/>
</dbReference>
<evidence type="ECO:0000313" key="2">
    <source>
        <dbReference type="Proteomes" id="UP000821853"/>
    </source>
</evidence>
<organism evidence="1 2">
    <name type="scientific">Haemaphysalis longicornis</name>
    <name type="common">Bush tick</name>
    <dbReference type="NCBI Taxonomy" id="44386"/>
    <lineage>
        <taxon>Eukaryota</taxon>
        <taxon>Metazoa</taxon>
        <taxon>Ecdysozoa</taxon>
        <taxon>Arthropoda</taxon>
        <taxon>Chelicerata</taxon>
        <taxon>Arachnida</taxon>
        <taxon>Acari</taxon>
        <taxon>Parasitiformes</taxon>
        <taxon>Ixodida</taxon>
        <taxon>Ixodoidea</taxon>
        <taxon>Ixodidae</taxon>
        <taxon>Haemaphysalinae</taxon>
        <taxon>Haemaphysalis</taxon>
    </lineage>
</organism>
<proteinExistence type="predicted"/>
<reference evidence="1 2" key="1">
    <citation type="journal article" date="2020" name="Cell">
        <title>Large-Scale Comparative Analyses of Tick Genomes Elucidate Their Genetic Diversity and Vector Capacities.</title>
        <authorList>
            <consortium name="Tick Genome and Microbiome Consortium (TIGMIC)"/>
            <person name="Jia N."/>
            <person name="Wang J."/>
            <person name="Shi W."/>
            <person name="Du L."/>
            <person name="Sun Y."/>
            <person name="Zhan W."/>
            <person name="Jiang J.F."/>
            <person name="Wang Q."/>
            <person name="Zhang B."/>
            <person name="Ji P."/>
            <person name="Bell-Sakyi L."/>
            <person name="Cui X.M."/>
            <person name="Yuan T.T."/>
            <person name="Jiang B.G."/>
            <person name="Yang W.F."/>
            <person name="Lam T.T."/>
            <person name="Chang Q.C."/>
            <person name="Ding S.J."/>
            <person name="Wang X.J."/>
            <person name="Zhu J.G."/>
            <person name="Ruan X.D."/>
            <person name="Zhao L."/>
            <person name="Wei J.T."/>
            <person name="Ye R.Z."/>
            <person name="Que T.C."/>
            <person name="Du C.H."/>
            <person name="Zhou Y.H."/>
            <person name="Cheng J.X."/>
            <person name="Dai P.F."/>
            <person name="Guo W.B."/>
            <person name="Han X.H."/>
            <person name="Huang E.J."/>
            <person name="Li L.F."/>
            <person name="Wei W."/>
            <person name="Gao Y.C."/>
            <person name="Liu J.Z."/>
            <person name="Shao H.Z."/>
            <person name="Wang X."/>
            <person name="Wang C.C."/>
            <person name="Yang T.C."/>
            <person name="Huo Q.B."/>
            <person name="Li W."/>
            <person name="Chen H.Y."/>
            <person name="Chen S.E."/>
            <person name="Zhou L.G."/>
            <person name="Ni X.B."/>
            <person name="Tian J.H."/>
            <person name="Sheng Y."/>
            <person name="Liu T."/>
            <person name="Pan Y.S."/>
            <person name="Xia L.Y."/>
            <person name="Li J."/>
            <person name="Zhao F."/>
            <person name="Cao W.C."/>
        </authorList>
    </citation>
    <scope>NUCLEOTIDE SEQUENCE [LARGE SCALE GENOMIC DNA]</scope>
    <source>
        <strain evidence="1">HaeL-2018</strain>
    </source>
</reference>
<gene>
    <name evidence="1" type="ORF">HPB48_001537</name>
</gene>
<sequence length="171" mass="19327">MKKRAVALLKYRGLESLSKGVKNAKGQVLELVFSAKIYKPESPIRASDSERCTWKLVVSRFIQDQLAKLRFVDLFLVRNSEGVVYYLMKDNPGPCSAVSIDVEDLFYSIPLDHLMPCIKQCITDENDEFAVTTTSGTSVETVLSFYLNSTVVAWEGVHFQAKIGHMHRFKS</sequence>
<dbReference type="VEuPathDB" id="VectorBase:HLOH_061950"/>
<dbReference type="Proteomes" id="UP000821853">
    <property type="component" value="Chromosome 1"/>
</dbReference>
<comment type="caution">
    <text evidence="1">The sequence shown here is derived from an EMBL/GenBank/DDBJ whole genome shotgun (WGS) entry which is preliminary data.</text>
</comment>
<dbReference type="OrthoDB" id="6514472at2759"/>
<keyword evidence="2" id="KW-1185">Reference proteome</keyword>
<evidence type="ECO:0000313" key="1">
    <source>
        <dbReference type="EMBL" id="KAH9361179.1"/>
    </source>
</evidence>
<name>A0A9J6FE59_HAELO</name>
<protein>
    <submittedName>
        <fullName evidence="1">Uncharacterized protein</fullName>
    </submittedName>
</protein>
<accession>A0A9J6FE59</accession>
<dbReference type="AlphaFoldDB" id="A0A9J6FE59"/>